<dbReference type="RefSeq" id="WP_249313576.1">
    <property type="nucleotide sequence ID" value="NZ_JACRSU010000004.1"/>
</dbReference>
<dbReference type="EMBL" id="JACRSU010000004">
    <property type="protein sequence ID" value="MBC8541558.1"/>
    <property type="molecule type" value="Genomic_DNA"/>
</dbReference>
<evidence type="ECO:0000259" key="1">
    <source>
        <dbReference type="Pfam" id="PF01408"/>
    </source>
</evidence>
<dbReference type="AlphaFoldDB" id="A0A926DP74"/>
<sequence length="295" mass="32622">MTKVAILGSENSHAWHFAAALSGKDGSRLYQDIELIGVYGDISREDGRKGNEEIAKVSSCPHFAGHYDDFLSEADAVMVTARHGDNHLKYAYKYIEKGIPVWIDKPITANEADAAALAALAKKHRAPICGGSSLVHTDEIKRLSAYVKENRADVLGGHVTAPVNLENDYGGFWFYSQHLVQMITAVFGIDVKSVTAKRENNSVRAVYRYEDFCVTAFFGTGYTASVYKSGYDAVSCNIHLGDDYFLPELNDFYQMIQTGRGIADFREFIAPVILIGATKRAFEENRETAVTIPEV</sequence>
<dbReference type="PANTHER" id="PTHR43377:SF1">
    <property type="entry name" value="BILIVERDIN REDUCTASE A"/>
    <property type="match status" value="1"/>
</dbReference>
<evidence type="ECO:0000313" key="2">
    <source>
        <dbReference type="EMBL" id="MBC8541558.1"/>
    </source>
</evidence>
<protein>
    <submittedName>
        <fullName evidence="2">Gfo/Idh/MocA family oxidoreductase</fullName>
    </submittedName>
</protein>
<dbReference type="SUPFAM" id="SSF51735">
    <property type="entry name" value="NAD(P)-binding Rossmann-fold domains"/>
    <property type="match status" value="1"/>
</dbReference>
<comment type="caution">
    <text evidence="2">The sequence shown here is derived from an EMBL/GenBank/DDBJ whole genome shotgun (WGS) entry which is preliminary data.</text>
</comment>
<dbReference type="Proteomes" id="UP000611762">
    <property type="component" value="Unassembled WGS sequence"/>
</dbReference>
<evidence type="ECO:0000313" key="3">
    <source>
        <dbReference type="Proteomes" id="UP000611762"/>
    </source>
</evidence>
<dbReference type="PANTHER" id="PTHR43377">
    <property type="entry name" value="BILIVERDIN REDUCTASE A"/>
    <property type="match status" value="1"/>
</dbReference>
<organism evidence="2 3">
    <name type="scientific">Congzhengia minquanensis</name>
    <dbReference type="NCBI Taxonomy" id="2763657"/>
    <lineage>
        <taxon>Bacteria</taxon>
        <taxon>Bacillati</taxon>
        <taxon>Bacillota</taxon>
        <taxon>Clostridia</taxon>
        <taxon>Eubacteriales</taxon>
        <taxon>Oscillospiraceae</taxon>
        <taxon>Congzhengia</taxon>
    </lineage>
</organism>
<feature type="domain" description="Gfo/Idh/MocA-like oxidoreductase N-terminal" evidence="1">
    <location>
        <begin position="4"/>
        <end position="125"/>
    </location>
</feature>
<accession>A0A926DP74</accession>
<name>A0A926DP74_9FIRM</name>
<gene>
    <name evidence="2" type="ORF">H8698_11270</name>
</gene>
<dbReference type="GO" id="GO:0000166">
    <property type="term" value="F:nucleotide binding"/>
    <property type="evidence" value="ECO:0007669"/>
    <property type="project" value="InterPro"/>
</dbReference>
<dbReference type="InterPro" id="IPR051450">
    <property type="entry name" value="Gfo/Idh/MocA_Oxidoreductases"/>
</dbReference>
<dbReference type="Gene3D" id="3.40.50.720">
    <property type="entry name" value="NAD(P)-binding Rossmann-like Domain"/>
    <property type="match status" value="1"/>
</dbReference>
<dbReference type="Pfam" id="PF01408">
    <property type="entry name" value="GFO_IDH_MocA"/>
    <property type="match status" value="1"/>
</dbReference>
<reference evidence="2" key="1">
    <citation type="submission" date="2020-08" db="EMBL/GenBank/DDBJ databases">
        <title>Genome public.</title>
        <authorList>
            <person name="Liu C."/>
            <person name="Sun Q."/>
        </authorList>
    </citation>
    <scope>NUCLEOTIDE SEQUENCE</scope>
    <source>
        <strain evidence="2">H8</strain>
    </source>
</reference>
<proteinExistence type="predicted"/>
<keyword evidence="3" id="KW-1185">Reference proteome</keyword>
<dbReference type="InterPro" id="IPR000683">
    <property type="entry name" value="Gfo/Idh/MocA-like_OxRdtase_N"/>
</dbReference>
<dbReference type="InterPro" id="IPR036291">
    <property type="entry name" value="NAD(P)-bd_dom_sf"/>
</dbReference>